<dbReference type="AlphaFoldDB" id="A0A9D4GY67"/>
<reference evidence="1" key="1">
    <citation type="journal article" date="2019" name="bioRxiv">
        <title>The Genome of the Zebra Mussel, Dreissena polymorpha: A Resource for Invasive Species Research.</title>
        <authorList>
            <person name="McCartney M.A."/>
            <person name="Auch B."/>
            <person name="Kono T."/>
            <person name="Mallez S."/>
            <person name="Zhang Y."/>
            <person name="Obille A."/>
            <person name="Becker A."/>
            <person name="Abrahante J.E."/>
            <person name="Garbe J."/>
            <person name="Badalamenti J.P."/>
            <person name="Herman A."/>
            <person name="Mangelson H."/>
            <person name="Liachko I."/>
            <person name="Sullivan S."/>
            <person name="Sone E.D."/>
            <person name="Koren S."/>
            <person name="Silverstein K.A.T."/>
            <person name="Beckman K.B."/>
            <person name="Gohl D.M."/>
        </authorList>
    </citation>
    <scope>NUCLEOTIDE SEQUENCE</scope>
    <source>
        <strain evidence="1">Duluth1</strain>
        <tissue evidence="1">Whole animal</tissue>
    </source>
</reference>
<accession>A0A9D4GY67</accession>
<protein>
    <submittedName>
        <fullName evidence="1">Uncharacterized protein</fullName>
    </submittedName>
</protein>
<comment type="caution">
    <text evidence="1">The sequence shown here is derived from an EMBL/GenBank/DDBJ whole genome shotgun (WGS) entry which is preliminary data.</text>
</comment>
<name>A0A9D4GY67_DREPO</name>
<gene>
    <name evidence="1" type="ORF">DPMN_127754</name>
</gene>
<sequence length="140" mass="15398">MAQKITNYQVTSIRDDTFPDLLPELIGGGDTERSDPCVDTLELLTPDLGSTGDTCREEPALLEPLGDFRMFNSTPIITLGERRFGGREVTACCPMVAAGRGTLTTRDTPLSLWLLSSDTSALRAIFLQIPFHSIYQLQSF</sequence>
<organism evidence="1 2">
    <name type="scientific">Dreissena polymorpha</name>
    <name type="common">Zebra mussel</name>
    <name type="synonym">Mytilus polymorpha</name>
    <dbReference type="NCBI Taxonomy" id="45954"/>
    <lineage>
        <taxon>Eukaryota</taxon>
        <taxon>Metazoa</taxon>
        <taxon>Spiralia</taxon>
        <taxon>Lophotrochozoa</taxon>
        <taxon>Mollusca</taxon>
        <taxon>Bivalvia</taxon>
        <taxon>Autobranchia</taxon>
        <taxon>Heteroconchia</taxon>
        <taxon>Euheterodonta</taxon>
        <taxon>Imparidentia</taxon>
        <taxon>Neoheterodontei</taxon>
        <taxon>Myida</taxon>
        <taxon>Dreissenoidea</taxon>
        <taxon>Dreissenidae</taxon>
        <taxon>Dreissena</taxon>
    </lineage>
</organism>
<proteinExistence type="predicted"/>
<evidence type="ECO:0000313" key="1">
    <source>
        <dbReference type="EMBL" id="KAH3825871.1"/>
    </source>
</evidence>
<keyword evidence="2" id="KW-1185">Reference proteome</keyword>
<dbReference type="EMBL" id="JAIWYP010000005">
    <property type="protein sequence ID" value="KAH3825871.1"/>
    <property type="molecule type" value="Genomic_DNA"/>
</dbReference>
<evidence type="ECO:0000313" key="2">
    <source>
        <dbReference type="Proteomes" id="UP000828390"/>
    </source>
</evidence>
<dbReference type="Proteomes" id="UP000828390">
    <property type="component" value="Unassembled WGS sequence"/>
</dbReference>
<reference evidence="1" key="2">
    <citation type="submission" date="2020-11" db="EMBL/GenBank/DDBJ databases">
        <authorList>
            <person name="McCartney M.A."/>
            <person name="Auch B."/>
            <person name="Kono T."/>
            <person name="Mallez S."/>
            <person name="Becker A."/>
            <person name="Gohl D.M."/>
            <person name="Silverstein K.A.T."/>
            <person name="Koren S."/>
            <person name="Bechman K.B."/>
            <person name="Herman A."/>
            <person name="Abrahante J.E."/>
            <person name="Garbe J."/>
        </authorList>
    </citation>
    <scope>NUCLEOTIDE SEQUENCE</scope>
    <source>
        <strain evidence="1">Duluth1</strain>
        <tissue evidence="1">Whole animal</tissue>
    </source>
</reference>